<evidence type="ECO:0000313" key="2">
    <source>
        <dbReference type="EMBL" id="URF07278.1"/>
    </source>
</evidence>
<keyword evidence="2" id="KW-0969">Cilium</keyword>
<feature type="chain" id="PRO_5041924430" evidence="1">
    <location>
        <begin position="22"/>
        <end position="150"/>
    </location>
</feature>
<proteinExistence type="predicted"/>
<name>A0AAE9I3V9_9BURK</name>
<sequence>MRAWLSMTVAALCGFLPAILAAQGLTKATLEIGPSRHAWTGSAVGPMIANRGQRALSAPIVPGGVLPQSAGVITAVRWRYSFTRVPPPDLQAYLCNADRCVMLPGAEGKTNAFVGDDASKGFVFAFRVPGSGGLAPSLQGRSNEVTVSFR</sequence>
<dbReference type="AlphaFoldDB" id="A0AAE9I3V9"/>
<dbReference type="EMBL" id="CP097331">
    <property type="protein sequence ID" value="URF07278.1"/>
    <property type="molecule type" value="Genomic_DNA"/>
</dbReference>
<evidence type="ECO:0000256" key="1">
    <source>
        <dbReference type="SAM" id="SignalP"/>
    </source>
</evidence>
<accession>A0AAE9I3V9</accession>
<dbReference type="InterPro" id="IPR009420">
    <property type="entry name" value="FlhE"/>
</dbReference>
<evidence type="ECO:0000313" key="3">
    <source>
        <dbReference type="Proteomes" id="UP001056132"/>
    </source>
</evidence>
<keyword evidence="2" id="KW-0282">Flagellum</keyword>
<protein>
    <submittedName>
        <fullName evidence="2">Flagellar protein FlhE</fullName>
    </submittedName>
</protein>
<gene>
    <name evidence="2" type="ORF">M5D45_18875</name>
</gene>
<keyword evidence="2" id="KW-0966">Cell projection</keyword>
<dbReference type="Pfam" id="PF06366">
    <property type="entry name" value="FlhE"/>
    <property type="match status" value="1"/>
</dbReference>
<dbReference type="KEGG" id="ccam:M5D45_18875"/>
<dbReference type="RefSeq" id="WP_244844730.1">
    <property type="nucleotide sequence ID" value="NZ_CAJPVH010000016.1"/>
</dbReference>
<reference evidence="2" key="1">
    <citation type="journal article" date="2022" name="Microbiol. Resour. Announc.">
        <title>Genome Sequence of Cupriavidus campinensis Strain G5, a Member of a Bacterial Consortium Capable of Polyethylene Degradation.</title>
        <authorList>
            <person name="Schneider B."/>
            <person name="Pfeiffer F."/>
            <person name="Dyall-Smith M."/>
            <person name="Kunte H.J."/>
        </authorList>
    </citation>
    <scope>NUCLEOTIDE SEQUENCE</scope>
    <source>
        <strain evidence="2">G5</strain>
    </source>
</reference>
<feature type="signal peptide" evidence="1">
    <location>
        <begin position="1"/>
        <end position="21"/>
    </location>
</feature>
<organism evidence="2 3">
    <name type="scientific">Cupriavidus campinensis</name>
    <dbReference type="NCBI Taxonomy" id="151783"/>
    <lineage>
        <taxon>Bacteria</taxon>
        <taxon>Pseudomonadati</taxon>
        <taxon>Pseudomonadota</taxon>
        <taxon>Betaproteobacteria</taxon>
        <taxon>Burkholderiales</taxon>
        <taxon>Burkholderiaceae</taxon>
        <taxon>Cupriavidus</taxon>
    </lineage>
</organism>
<dbReference type="Proteomes" id="UP001056132">
    <property type="component" value="Chromosome 2"/>
</dbReference>
<reference evidence="2" key="2">
    <citation type="submission" date="2022-05" db="EMBL/GenBank/DDBJ databases">
        <authorList>
            <person name="Kunte H.-J."/>
        </authorList>
    </citation>
    <scope>NUCLEOTIDE SEQUENCE</scope>
    <source>
        <strain evidence="2">G5</strain>
    </source>
</reference>
<keyword evidence="1" id="KW-0732">Signal</keyword>